<evidence type="ECO:0000313" key="2">
    <source>
        <dbReference type="Proteomes" id="UP000011115"/>
    </source>
</evidence>
<accession>M1AN48</accession>
<dbReference type="EnsemblPlants" id="PGSC0003DMT400026412">
    <property type="protein sequence ID" value="PGSC0003DMT400026412"/>
    <property type="gene ID" value="PGSC0003DMG400010189"/>
</dbReference>
<sequence>MNPAHFSCYIRLYTKCIQPNSTSRTPVSIFGPVYRYFFRVYLCIQLYRSCILPSFGFLRPESSISSSLLSAFNLSVSFKSRLTRREGFEPSWLNKKMRGEEIKSVRSRKEFHMQQK</sequence>
<dbReference type="PaxDb" id="4113-PGSC0003DMT400026412"/>
<reference evidence="2" key="1">
    <citation type="journal article" date="2011" name="Nature">
        <title>Genome sequence and analysis of the tuber crop potato.</title>
        <authorList>
            <consortium name="The Potato Genome Sequencing Consortium"/>
        </authorList>
    </citation>
    <scope>NUCLEOTIDE SEQUENCE [LARGE SCALE GENOMIC DNA]</scope>
    <source>
        <strain evidence="2">cv. DM1-3 516 R44</strain>
    </source>
</reference>
<dbReference type="AlphaFoldDB" id="M1AN48"/>
<dbReference type="Gramene" id="PGSC0003DMT400026412">
    <property type="protein sequence ID" value="PGSC0003DMT400026412"/>
    <property type="gene ID" value="PGSC0003DMG400010189"/>
</dbReference>
<dbReference type="InParanoid" id="M1AN48"/>
<reference evidence="1" key="2">
    <citation type="submission" date="2015-06" db="UniProtKB">
        <authorList>
            <consortium name="EnsemblPlants"/>
        </authorList>
    </citation>
    <scope>IDENTIFICATION</scope>
    <source>
        <strain evidence="1">DM1-3 516 R44</strain>
    </source>
</reference>
<dbReference type="HOGENOM" id="CLU_2101238_0_0_1"/>
<keyword evidence="2" id="KW-1185">Reference proteome</keyword>
<evidence type="ECO:0000313" key="1">
    <source>
        <dbReference type="EnsemblPlants" id="PGSC0003DMT400026412"/>
    </source>
</evidence>
<protein>
    <submittedName>
        <fullName evidence="1">Uncharacterized protein</fullName>
    </submittedName>
</protein>
<proteinExistence type="predicted"/>
<name>M1AN48_SOLTU</name>
<dbReference type="Proteomes" id="UP000011115">
    <property type="component" value="Unassembled WGS sequence"/>
</dbReference>
<organism evidence="1 2">
    <name type="scientific">Solanum tuberosum</name>
    <name type="common">Potato</name>
    <dbReference type="NCBI Taxonomy" id="4113"/>
    <lineage>
        <taxon>Eukaryota</taxon>
        <taxon>Viridiplantae</taxon>
        <taxon>Streptophyta</taxon>
        <taxon>Embryophyta</taxon>
        <taxon>Tracheophyta</taxon>
        <taxon>Spermatophyta</taxon>
        <taxon>Magnoliopsida</taxon>
        <taxon>eudicotyledons</taxon>
        <taxon>Gunneridae</taxon>
        <taxon>Pentapetalae</taxon>
        <taxon>asterids</taxon>
        <taxon>lamiids</taxon>
        <taxon>Solanales</taxon>
        <taxon>Solanaceae</taxon>
        <taxon>Solanoideae</taxon>
        <taxon>Solaneae</taxon>
        <taxon>Solanum</taxon>
    </lineage>
</organism>